<evidence type="ECO:0000256" key="1">
    <source>
        <dbReference type="ARBA" id="ARBA00023015"/>
    </source>
</evidence>
<evidence type="ECO:0000313" key="8">
    <source>
        <dbReference type="EMBL" id="QCP36255.1"/>
    </source>
</evidence>
<dbReference type="PROSITE" id="PS00716">
    <property type="entry name" value="SIGMA70_2"/>
    <property type="match status" value="1"/>
</dbReference>
<dbReference type="InterPro" id="IPR014284">
    <property type="entry name" value="RNA_pol_sigma-70_dom"/>
</dbReference>
<dbReference type="Gene3D" id="1.20.120.1810">
    <property type="match status" value="1"/>
</dbReference>
<dbReference type="PROSITE" id="PS00715">
    <property type="entry name" value="SIGMA70_1"/>
    <property type="match status" value="1"/>
</dbReference>
<evidence type="ECO:0000259" key="7">
    <source>
        <dbReference type="PROSITE" id="PS00716"/>
    </source>
</evidence>
<dbReference type="GO" id="GO:0016987">
    <property type="term" value="F:sigma factor activity"/>
    <property type="evidence" value="ECO:0007669"/>
    <property type="project" value="UniProtKB-KW"/>
</dbReference>
<keyword evidence="9" id="KW-1185">Reference proteome</keyword>
<dbReference type="PIRSF" id="PIRSF000770">
    <property type="entry name" value="RNA_pol_sigma-SigE/K"/>
    <property type="match status" value="1"/>
</dbReference>
<dbReference type="InterPro" id="IPR013324">
    <property type="entry name" value="RNA_pol_sigma_r3/r4-like"/>
</dbReference>
<dbReference type="SUPFAM" id="SSF88659">
    <property type="entry name" value="Sigma3 and sigma4 domains of RNA polymerase sigma factors"/>
    <property type="match status" value="2"/>
</dbReference>
<dbReference type="GO" id="GO:0003677">
    <property type="term" value="F:DNA binding"/>
    <property type="evidence" value="ECO:0007669"/>
    <property type="project" value="UniProtKB-KW"/>
</dbReference>
<accession>A0A4P8IHE6</accession>
<proteinExistence type="inferred from homology"/>
<protein>
    <recommendedName>
        <fullName evidence="5">RNA polymerase sigma factor</fullName>
    </recommendedName>
</protein>
<evidence type="ECO:0000256" key="3">
    <source>
        <dbReference type="ARBA" id="ARBA00023125"/>
    </source>
</evidence>
<dbReference type="SUPFAM" id="SSF88946">
    <property type="entry name" value="Sigma2 domain of RNA polymerase sigma factors"/>
    <property type="match status" value="1"/>
</dbReference>
<evidence type="ECO:0000256" key="5">
    <source>
        <dbReference type="RuleBase" id="RU362124"/>
    </source>
</evidence>
<dbReference type="InterPro" id="IPR000943">
    <property type="entry name" value="RNA_pol_sigma70"/>
</dbReference>
<dbReference type="InterPro" id="IPR014322">
    <property type="entry name" value="RNA_pol_sigma-B/F/G"/>
</dbReference>
<evidence type="ECO:0000256" key="2">
    <source>
        <dbReference type="ARBA" id="ARBA00023082"/>
    </source>
</evidence>
<gene>
    <name evidence="8" type="ORF">AR1Y2_2801</name>
</gene>
<dbReference type="InterPro" id="IPR013325">
    <property type="entry name" value="RNA_pol_sigma_r2"/>
</dbReference>
<keyword evidence="1 5" id="KW-0805">Transcription regulation</keyword>
<dbReference type="InterPro" id="IPR007627">
    <property type="entry name" value="RNA_pol_sigma70_r2"/>
</dbReference>
<dbReference type="EMBL" id="CP040058">
    <property type="protein sequence ID" value="QCP36255.1"/>
    <property type="molecule type" value="Genomic_DNA"/>
</dbReference>
<dbReference type="Proteomes" id="UP000298653">
    <property type="component" value="Chromosome"/>
</dbReference>
<keyword evidence="3 5" id="KW-0238">DNA-binding</keyword>
<organism evidence="8 9">
    <name type="scientific">Anaerostipes rhamnosivorans</name>
    <dbReference type="NCBI Taxonomy" id="1229621"/>
    <lineage>
        <taxon>Bacteria</taxon>
        <taxon>Bacillati</taxon>
        <taxon>Bacillota</taxon>
        <taxon>Clostridia</taxon>
        <taxon>Lachnospirales</taxon>
        <taxon>Lachnospiraceae</taxon>
        <taxon>Anaerostipes</taxon>
    </lineage>
</organism>
<dbReference type="NCBIfam" id="TIGR02937">
    <property type="entry name" value="sigma70-ECF"/>
    <property type="match status" value="1"/>
</dbReference>
<evidence type="ECO:0000256" key="4">
    <source>
        <dbReference type="ARBA" id="ARBA00023163"/>
    </source>
</evidence>
<dbReference type="GO" id="GO:0006352">
    <property type="term" value="P:DNA-templated transcription initiation"/>
    <property type="evidence" value="ECO:0007669"/>
    <property type="project" value="InterPro"/>
</dbReference>
<feature type="domain" description="RNA polymerase sigma-70" evidence="6">
    <location>
        <begin position="46"/>
        <end position="59"/>
    </location>
</feature>
<dbReference type="InterPro" id="IPR036388">
    <property type="entry name" value="WH-like_DNA-bd_sf"/>
</dbReference>
<dbReference type="InterPro" id="IPR007630">
    <property type="entry name" value="RNA_pol_sigma70_r4"/>
</dbReference>
<dbReference type="PANTHER" id="PTHR30603:SF17">
    <property type="entry name" value="RNA POLYMERASE SIGMA-G FACTOR"/>
    <property type="match status" value="1"/>
</dbReference>
<feature type="domain" description="RNA polymerase sigma-70" evidence="7">
    <location>
        <begin position="207"/>
        <end position="233"/>
    </location>
</feature>
<dbReference type="OrthoDB" id="9809557at2"/>
<dbReference type="Pfam" id="PF04542">
    <property type="entry name" value="Sigma70_r2"/>
    <property type="match status" value="1"/>
</dbReference>
<evidence type="ECO:0000313" key="9">
    <source>
        <dbReference type="Proteomes" id="UP000298653"/>
    </source>
</evidence>
<comment type="similarity">
    <text evidence="5">Belongs to the sigma-70 factor family.</text>
</comment>
<dbReference type="NCBIfam" id="TIGR02980">
    <property type="entry name" value="SigBFG"/>
    <property type="match status" value="1"/>
</dbReference>
<dbReference type="InterPro" id="IPR050239">
    <property type="entry name" value="Sigma-70_RNA_pol_init_factors"/>
</dbReference>
<evidence type="ECO:0000259" key="6">
    <source>
        <dbReference type="PROSITE" id="PS00715"/>
    </source>
</evidence>
<sequence length="241" mass="27619">MDETRELLKLTKEGDQDAREKIVLDNMGLIWSVVKRFTGRGHEPEDLFQIGSIGLLKAVDKFDLSYDVKFSTYAVPMITGEIKRFLRDDGMIKVSRSLKEIAYQVRQAGEAFAMKYNREATIDELSKETKIARDEIVVALEANKDVESIYQASYQSDDSQVLLVDKLPGEENESETVINHVILEELMDALSGDERELITMRYFHGKTQQEIAKKLSISQVQVSRMEKKILLRMRKQILGHS</sequence>
<dbReference type="PRINTS" id="PR00046">
    <property type="entry name" value="SIGMA70FCT"/>
</dbReference>
<comment type="function">
    <text evidence="5">Sigma factors are initiation factors that promote the attachment of RNA polymerase to specific initiation sites and are then released.</text>
</comment>
<keyword evidence="2 5" id="KW-0731">Sigma factor</keyword>
<dbReference type="CDD" id="cd06171">
    <property type="entry name" value="Sigma70_r4"/>
    <property type="match status" value="1"/>
</dbReference>
<reference evidence="8 9" key="1">
    <citation type="submission" date="2019-05" db="EMBL/GenBank/DDBJ databases">
        <title>Complete genome sequencing of Anaerostipes rhamnosivorans.</title>
        <authorList>
            <person name="Bui T.P.N."/>
            <person name="de Vos W.M."/>
        </authorList>
    </citation>
    <scope>NUCLEOTIDE SEQUENCE [LARGE SCALE GENOMIC DNA]</scope>
    <source>
        <strain evidence="8 9">1y2</strain>
    </source>
</reference>
<dbReference type="Pfam" id="PF04545">
    <property type="entry name" value="Sigma70_r4"/>
    <property type="match status" value="1"/>
</dbReference>
<keyword evidence="4 5" id="KW-0804">Transcription</keyword>
<dbReference type="RefSeq" id="WP_137329514.1">
    <property type="nucleotide sequence ID" value="NZ_CP040058.1"/>
</dbReference>
<name>A0A4P8IHE6_9FIRM</name>
<dbReference type="KEGG" id="arf:AR1Y2_2801"/>
<dbReference type="AlphaFoldDB" id="A0A4P8IHE6"/>
<dbReference type="PANTHER" id="PTHR30603">
    <property type="entry name" value="RNA POLYMERASE SIGMA FACTOR RPO"/>
    <property type="match status" value="1"/>
</dbReference>
<dbReference type="Gene3D" id="1.10.10.10">
    <property type="entry name" value="Winged helix-like DNA-binding domain superfamily/Winged helix DNA-binding domain"/>
    <property type="match status" value="2"/>
</dbReference>